<protein>
    <submittedName>
        <fullName evidence="5">TonB-dependent receptor domain-containing protein</fullName>
    </submittedName>
</protein>
<dbReference type="SUPFAM" id="SSF56935">
    <property type="entry name" value="Porins"/>
    <property type="match status" value="1"/>
</dbReference>
<comment type="caution">
    <text evidence="5">The sequence shown here is derived from an EMBL/GenBank/DDBJ whole genome shotgun (WGS) entry which is preliminary data.</text>
</comment>
<comment type="subcellular location">
    <subcellularLocation>
        <location evidence="1">Cell outer membrane</location>
    </subcellularLocation>
</comment>
<dbReference type="InterPro" id="IPR000531">
    <property type="entry name" value="Beta-barrel_TonB"/>
</dbReference>
<reference evidence="5 6" key="1">
    <citation type="submission" date="2024-09" db="EMBL/GenBank/DDBJ databases">
        <authorList>
            <person name="Sun Q."/>
            <person name="Mori K."/>
        </authorList>
    </citation>
    <scope>NUCLEOTIDE SEQUENCE [LARGE SCALE GENOMIC DNA]</scope>
    <source>
        <strain evidence="5 6">CECT 7682</strain>
    </source>
</reference>
<evidence type="ECO:0000313" key="6">
    <source>
        <dbReference type="Proteomes" id="UP001589654"/>
    </source>
</evidence>
<dbReference type="Pfam" id="PF00593">
    <property type="entry name" value="TonB_dep_Rec_b-barrel"/>
    <property type="match status" value="1"/>
</dbReference>
<accession>A0ABV5J6V9</accession>
<evidence type="ECO:0000256" key="1">
    <source>
        <dbReference type="ARBA" id="ARBA00004442"/>
    </source>
</evidence>
<evidence type="ECO:0000256" key="3">
    <source>
        <dbReference type="ARBA" id="ARBA00023237"/>
    </source>
</evidence>
<sequence length="384" mass="43373">MNYKQESVNFDVLTGQEHILDNEVLETAIRAEGSYFLNDTWDVEAGVQLVETGIRNFRGINLPAFRSLSKEVLRTTSLYVEGNAHLQTYTTIAAGIRANYFDKLNKYRIEPRLTILKKLGGPFSLEVLVETKSQTTVQVVDFQTDFLGVENRKWELVNGENIPLLTSRQASVGVNYQKKSLLVSLEGFIKGVDGVVTASQGFLNQFQFERTFGSYVSHGIELLVNPSFGDLDSWLTYSFLNSDYTFSDLVPQEFRNNFDISHALSVGLTYQLNNLELSSGVNYRSGVPFTEPQGIDKTNDEIVYDFPNAMTLDNYFRMDFSAKYRFDISDKWSGNCGIAVWNLTNRENIINTLSSITEDGELSQVNQKALGITPNVSVRISYKF</sequence>
<gene>
    <name evidence="5" type="ORF">ACFFUR_12135</name>
</gene>
<dbReference type="Proteomes" id="UP001589654">
    <property type="component" value="Unassembled WGS sequence"/>
</dbReference>
<dbReference type="Gene3D" id="2.40.170.20">
    <property type="entry name" value="TonB-dependent receptor, beta-barrel domain"/>
    <property type="match status" value="1"/>
</dbReference>
<dbReference type="InterPro" id="IPR036942">
    <property type="entry name" value="Beta-barrel_TonB_sf"/>
</dbReference>
<evidence type="ECO:0000313" key="5">
    <source>
        <dbReference type="EMBL" id="MFB9212558.1"/>
    </source>
</evidence>
<keyword evidence="2" id="KW-0472">Membrane</keyword>
<organism evidence="5 6">
    <name type="scientific">Echinicola jeungdonensis</name>
    <dbReference type="NCBI Taxonomy" id="709343"/>
    <lineage>
        <taxon>Bacteria</taxon>
        <taxon>Pseudomonadati</taxon>
        <taxon>Bacteroidota</taxon>
        <taxon>Cytophagia</taxon>
        <taxon>Cytophagales</taxon>
        <taxon>Cyclobacteriaceae</taxon>
        <taxon>Echinicola</taxon>
    </lineage>
</organism>
<feature type="domain" description="TonB-dependent receptor-like beta-barrel" evidence="4">
    <location>
        <begin position="166"/>
        <end position="333"/>
    </location>
</feature>
<keyword evidence="6" id="KW-1185">Reference proteome</keyword>
<keyword evidence="5" id="KW-0675">Receptor</keyword>
<proteinExistence type="predicted"/>
<dbReference type="RefSeq" id="WP_290249384.1">
    <property type="nucleotide sequence ID" value="NZ_JAUFQT010000002.1"/>
</dbReference>
<keyword evidence="3" id="KW-0998">Cell outer membrane</keyword>
<evidence type="ECO:0000256" key="2">
    <source>
        <dbReference type="ARBA" id="ARBA00023136"/>
    </source>
</evidence>
<evidence type="ECO:0000259" key="4">
    <source>
        <dbReference type="Pfam" id="PF00593"/>
    </source>
</evidence>
<dbReference type="EMBL" id="JBHMEW010000062">
    <property type="protein sequence ID" value="MFB9212558.1"/>
    <property type="molecule type" value="Genomic_DNA"/>
</dbReference>
<name>A0ABV5J6V9_9BACT</name>